<sequence length="167" mass="18823">MLRWCCCFRARGERGQQRDGGLPELVVGWDFTGREGFHDGRWEEKKGGAVDGFWSLQWLVMDGEVRVIWERRRWSHRSAAIGDRGERSEEGGRRLGFVGMGEGDGHDGCWSAGGLVGERFRDERRAGFSGGLVVCLGKEMRGRSGVMFVQALMELRLWCSPANNGRK</sequence>
<dbReference type="Proteomes" id="UP000823775">
    <property type="component" value="Unassembled WGS sequence"/>
</dbReference>
<reference evidence="1 2" key="1">
    <citation type="journal article" date="2021" name="BMC Genomics">
        <title>Datura genome reveals duplications of psychoactive alkaloid biosynthetic genes and high mutation rate following tissue culture.</title>
        <authorList>
            <person name="Rajewski A."/>
            <person name="Carter-House D."/>
            <person name="Stajich J."/>
            <person name="Litt A."/>
        </authorList>
    </citation>
    <scope>NUCLEOTIDE SEQUENCE [LARGE SCALE GENOMIC DNA]</scope>
    <source>
        <strain evidence="1">AR-01</strain>
    </source>
</reference>
<evidence type="ECO:0000313" key="2">
    <source>
        <dbReference type="Proteomes" id="UP000823775"/>
    </source>
</evidence>
<proteinExistence type="predicted"/>
<comment type="caution">
    <text evidence="1">The sequence shown here is derived from an EMBL/GenBank/DDBJ whole genome shotgun (WGS) entry which is preliminary data.</text>
</comment>
<keyword evidence="2" id="KW-1185">Reference proteome</keyword>
<protein>
    <submittedName>
        <fullName evidence="1">Uncharacterized protein</fullName>
    </submittedName>
</protein>
<evidence type="ECO:0000313" key="1">
    <source>
        <dbReference type="EMBL" id="MCD9640039.1"/>
    </source>
</evidence>
<name>A0ABS8V033_DATST</name>
<organism evidence="1 2">
    <name type="scientific">Datura stramonium</name>
    <name type="common">Jimsonweed</name>
    <name type="synonym">Common thornapple</name>
    <dbReference type="NCBI Taxonomy" id="4076"/>
    <lineage>
        <taxon>Eukaryota</taxon>
        <taxon>Viridiplantae</taxon>
        <taxon>Streptophyta</taxon>
        <taxon>Embryophyta</taxon>
        <taxon>Tracheophyta</taxon>
        <taxon>Spermatophyta</taxon>
        <taxon>Magnoliopsida</taxon>
        <taxon>eudicotyledons</taxon>
        <taxon>Gunneridae</taxon>
        <taxon>Pentapetalae</taxon>
        <taxon>asterids</taxon>
        <taxon>lamiids</taxon>
        <taxon>Solanales</taxon>
        <taxon>Solanaceae</taxon>
        <taxon>Solanoideae</taxon>
        <taxon>Datureae</taxon>
        <taxon>Datura</taxon>
    </lineage>
</organism>
<dbReference type="EMBL" id="JACEIK010003037">
    <property type="protein sequence ID" value="MCD9640039.1"/>
    <property type="molecule type" value="Genomic_DNA"/>
</dbReference>
<gene>
    <name evidence="1" type="ORF">HAX54_025053</name>
</gene>
<accession>A0ABS8V033</accession>